<organism evidence="2 3">
    <name type="scientific">Oxobacter pfennigii</name>
    <dbReference type="NCBI Taxonomy" id="36849"/>
    <lineage>
        <taxon>Bacteria</taxon>
        <taxon>Bacillati</taxon>
        <taxon>Bacillota</taxon>
        <taxon>Clostridia</taxon>
        <taxon>Eubacteriales</taxon>
        <taxon>Clostridiaceae</taxon>
        <taxon>Oxobacter</taxon>
    </lineage>
</organism>
<comment type="caution">
    <text evidence="2">The sequence shown here is derived from an EMBL/GenBank/DDBJ whole genome shotgun (WGS) entry which is preliminary data.</text>
</comment>
<proteinExistence type="predicted"/>
<name>A0A0P8WAS9_9CLOT</name>
<dbReference type="Proteomes" id="UP000050326">
    <property type="component" value="Unassembled WGS sequence"/>
</dbReference>
<feature type="region of interest" description="Disordered" evidence="1">
    <location>
        <begin position="26"/>
        <end position="52"/>
    </location>
</feature>
<keyword evidence="3" id="KW-1185">Reference proteome</keyword>
<evidence type="ECO:0000313" key="3">
    <source>
        <dbReference type="Proteomes" id="UP000050326"/>
    </source>
</evidence>
<dbReference type="EMBL" id="LKET01000028">
    <property type="protein sequence ID" value="KPU45050.1"/>
    <property type="molecule type" value="Genomic_DNA"/>
</dbReference>
<evidence type="ECO:0008006" key="4">
    <source>
        <dbReference type="Google" id="ProtNLM"/>
    </source>
</evidence>
<dbReference type="PATRIC" id="fig|36849.3.peg.1618"/>
<dbReference type="PROSITE" id="PS51257">
    <property type="entry name" value="PROKAR_LIPOPROTEIN"/>
    <property type="match status" value="1"/>
</dbReference>
<protein>
    <recommendedName>
        <fullName evidence="4">Lipoprotein</fullName>
    </recommendedName>
</protein>
<dbReference type="STRING" id="36849.OXPF_15280"/>
<evidence type="ECO:0000313" key="2">
    <source>
        <dbReference type="EMBL" id="KPU45050.1"/>
    </source>
</evidence>
<evidence type="ECO:0000256" key="1">
    <source>
        <dbReference type="SAM" id="MobiDB-lite"/>
    </source>
</evidence>
<dbReference type="AlphaFoldDB" id="A0A0P8WAS9"/>
<dbReference type="RefSeq" id="WP_054874593.1">
    <property type="nucleotide sequence ID" value="NZ_LKET01000028.1"/>
</dbReference>
<reference evidence="2 3" key="1">
    <citation type="submission" date="2015-09" db="EMBL/GenBank/DDBJ databases">
        <title>Genome sequence of Oxobacter pfennigii DSM 3222.</title>
        <authorList>
            <person name="Poehlein A."/>
            <person name="Bengelsdorf F.R."/>
            <person name="Schiel-Bengelsdorf B."/>
            <person name="Duerre P."/>
            <person name="Daniel R."/>
        </authorList>
    </citation>
    <scope>NUCLEOTIDE SEQUENCE [LARGE SCALE GENOMIC DNA]</scope>
    <source>
        <strain evidence="2 3">DSM 3222</strain>
    </source>
</reference>
<sequence length="163" mass="17702">MKKLMVLFLVFIMIFILAACGEKREGGSQAQGSAPAEASNAPSGEEEKGKAGLSLDDIAGTYSMNTYYDGKEQKHTVVFTKSGDKLVASSDAKGEEPFELSYDPASGIASYVQKIPHEDSEITIDSKYTFILEDGSTKVNGETTISFKDETKDGPRYEGYKID</sequence>
<dbReference type="OrthoDB" id="2084068at2"/>
<gene>
    <name evidence="2" type="ORF">OXPF_15280</name>
</gene>
<accession>A0A0P8WAS9</accession>